<feature type="repeat" description="ANK" evidence="2">
    <location>
        <begin position="318"/>
        <end position="350"/>
    </location>
</feature>
<dbReference type="PANTHER" id="PTHR13817:SF73">
    <property type="entry name" value="FIBRONECTIN TYPE-III DOMAIN-CONTAINING PROTEIN"/>
    <property type="match status" value="1"/>
</dbReference>
<accession>A0ABQ6N9E0</accession>
<feature type="region of interest" description="Disordered" evidence="3">
    <location>
        <begin position="553"/>
        <end position="576"/>
    </location>
</feature>
<feature type="compositionally biased region" description="Basic and acidic residues" evidence="3">
    <location>
        <begin position="555"/>
        <end position="576"/>
    </location>
</feature>
<dbReference type="PROSITE" id="PS50088">
    <property type="entry name" value="ANK_REPEAT"/>
    <property type="match status" value="2"/>
</dbReference>
<protein>
    <recommendedName>
        <fullName evidence="4">Fibronectin type-III domain-containing protein</fullName>
    </recommendedName>
</protein>
<evidence type="ECO:0000256" key="3">
    <source>
        <dbReference type="SAM" id="MobiDB-lite"/>
    </source>
</evidence>
<dbReference type="Pfam" id="PF12796">
    <property type="entry name" value="Ank_2"/>
    <property type="match status" value="1"/>
</dbReference>
<dbReference type="PANTHER" id="PTHR13817">
    <property type="entry name" value="TITIN"/>
    <property type="match status" value="1"/>
</dbReference>
<dbReference type="PROSITE" id="PS50297">
    <property type="entry name" value="ANK_REP_REGION"/>
    <property type="match status" value="2"/>
</dbReference>
<dbReference type="SUPFAM" id="SSF49265">
    <property type="entry name" value="Fibronectin type III"/>
    <property type="match status" value="3"/>
</dbReference>
<keyword evidence="6" id="KW-1185">Reference proteome</keyword>
<feature type="domain" description="Fibronectin type-III" evidence="4">
    <location>
        <begin position="404"/>
        <end position="504"/>
    </location>
</feature>
<feature type="domain" description="Fibronectin type-III" evidence="4">
    <location>
        <begin position="734"/>
        <end position="828"/>
    </location>
</feature>
<dbReference type="CDD" id="cd00063">
    <property type="entry name" value="FN3"/>
    <property type="match status" value="5"/>
</dbReference>
<organism evidence="5 6">
    <name type="scientific">Tetraparma gracilis</name>
    <dbReference type="NCBI Taxonomy" id="2962635"/>
    <lineage>
        <taxon>Eukaryota</taxon>
        <taxon>Sar</taxon>
        <taxon>Stramenopiles</taxon>
        <taxon>Ochrophyta</taxon>
        <taxon>Bolidophyceae</taxon>
        <taxon>Parmales</taxon>
        <taxon>Triparmaceae</taxon>
        <taxon>Tetraparma</taxon>
    </lineage>
</organism>
<dbReference type="SMART" id="SM00248">
    <property type="entry name" value="ANK"/>
    <property type="match status" value="2"/>
</dbReference>
<sequence length="928" mass="103463">MELPAIVKRVPLDAKENIAGAKTIVKRVLTYLDSSDVRFAVAEHLLEMEDAAEIAFREECEELGRTKEQEEAERRKRAAKADPTTHYIENIKANDEEAFEDHQGIFTMADIKNFFPSSEAATAAAKMDDESSTSPSRRHRRSVAAGASPPPSTTPSDPFILKMYTLVKNQSEPEEAIVDVLDKTMTLLGAKKCAFPPVIQGSPKKAAFGRILRNAAPDDTVADVEGLFGKARDSSRPYTAGPLKPMRELFETDMFVLKAAKGDWKGLKEMAKMGQNVDDFSSTFRYGALHAAADFGHSKCVAVLLASGATVNIRNKMTGKTPLHYAAESRRFGVCEMLLKHGASKRTRDRNGLKPLYYGSEVQEEESLLKARLLRDAPGRIMHVNFISTSAKQQRSEITIDWSEPKNLGYDQDPIDHHRILWRAVGKRLVNPLYYTFLKLLSLKDCEEERDEAEHDCVFEDSPDIPYSIRDLKPAEEYEISVRAHSAGGYGPESHEVTHRAASSVASTPGKPVFMTSTSTSVTVAWLPPKFENGEPVRSYQVSRQILIGYGLNQGHEHGHEEKKAEGEAEEKKGGEVEEQWVTVQSMGSKPLATIKSLPTGAFVRVRVRAKSEKGFSLVSDVGGAFQALDPVRVLEVSPHSMKIIWQTVPAKPVLHFELQIRQYNLILSEDDYRVVADDVPQCLTGIEYFVDGLRPGAEYNFRIRAFIEGEGWQSWPEALVSNVFKTVNTEPDAPSQPYDKLGASTATSIVLKWEAGPSNGKSIGKFEVFWKTMVKDWEPLSEVKGPPSLTVQDLEIGQCYFFKVRAHNEIGWSPFSEESAGVSTNPIPIPGVPVQAKSGIGWVMLRWALPVGELLVDCYEIQKRIISTDQLTHATWQPVVKDCTATDYLVQELKPCAKYQFRVRALTFDGWSSFSPISEECECKRRH</sequence>
<evidence type="ECO:0000256" key="2">
    <source>
        <dbReference type="PROSITE-ProRule" id="PRU00023"/>
    </source>
</evidence>
<dbReference type="Gene3D" id="2.60.40.10">
    <property type="entry name" value="Immunoglobulins"/>
    <property type="match status" value="5"/>
</dbReference>
<dbReference type="Gene3D" id="1.25.40.20">
    <property type="entry name" value="Ankyrin repeat-containing domain"/>
    <property type="match status" value="1"/>
</dbReference>
<evidence type="ECO:0000259" key="4">
    <source>
        <dbReference type="PROSITE" id="PS50853"/>
    </source>
</evidence>
<feature type="domain" description="Fibronectin type-III" evidence="4">
    <location>
        <begin position="829"/>
        <end position="927"/>
    </location>
</feature>
<dbReference type="Pfam" id="PF00041">
    <property type="entry name" value="fn3"/>
    <property type="match status" value="3"/>
</dbReference>
<dbReference type="EMBL" id="BRYB01006200">
    <property type="protein sequence ID" value="GMI51742.1"/>
    <property type="molecule type" value="Genomic_DNA"/>
</dbReference>
<name>A0ABQ6N9E0_9STRA</name>
<dbReference type="InterPro" id="IPR003961">
    <property type="entry name" value="FN3_dom"/>
</dbReference>
<proteinExistence type="predicted"/>
<keyword evidence="1" id="KW-0677">Repeat</keyword>
<dbReference type="InterPro" id="IPR002110">
    <property type="entry name" value="Ankyrin_rpt"/>
</dbReference>
<keyword evidence="2" id="KW-0040">ANK repeat</keyword>
<feature type="domain" description="Fibronectin type-III" evidence="4">
    <location>
        <begin position="628"/>
        <end position="733"/>
    </location>
</feature>
<gene>
    <name evidence="5" type="ORF">TeGR_g2552</name>
</gene>
<evidence type="ECO:0000313" key="6">
    <source>
        <dbReference type="Proteomes" id="UP001165060"/>
    </source>
</evidence>
<feature type="region of interest" description="Disordered" evidence="3">
    <location>
        <begin position="122"/>
        <end position="158"/>
    </location>
</feature>
<dbReference type="SMART" id="SM00060">
    <property type="entry name" value="FN3"/>
    <property type="match status" value="5"/>
</dbReference>
<reference evidence="5 6" key="1">
    <citation type="journal article" date="2023" name="Commun. Biol.">
        <title>Genome analysis of Parmales, the sister group of diatoms, reveals the evolutionary specialization of diatoms from phago-mixotrophs to photoautotrophs.</title>
        <authorList>
            <person name="Ban H."/>
            <person name="Sato S."/>
            <person name="Yoshikawa S."/>
            <person name="Yamada K."/>
            <person name="Nakamura Y."/>
            <person name="Ichinomiya M."/>
            <person name="Sato N."/>
            <person name="Blanc-Mathieu R."/>
            <person name="Endo H."/>
            <person name="Kuwata A."/>
            <person name="Ogata H."/>
        </authorList>
    </citation>
    <scope>NUCLEOTIDE SEQUENCE [LARGE SCALE GENOMIC DNA]</scope>
</reference>
<dbReference type="InterPro" id="IPR013783">
    <property type="entry name" value="Ig-like_fold"/>
</dbReference>
<dbReference type="InterPro" id="IPR036116">
    <property type="entry name" value="FN3_sf"/>
</dbReference>
<dbReference type="InterPro" id="IPR036770">
    <property type="entry name" value="Ankyrin_rpt-contain_sf"/>
</dbReference>
<dbReference type="SUPFAM" id="SSF48403">
    <property type="entry name" value="Ankyrin repeat"/>
    <property type="match status" value="1"/>
</dbReference>
<feature type="repeat" description="ANK" evidence="2">
    <location>
        <begin position="288"/>
        <end position="316"/>
    </location>
</feature>
<dbReference type="InterPro" id="IPR050964">
    <property type="entry name" value="Striated_Muscle_Regulatory"/>
</dbReference>
<comment type="caution">
    <text evidence="5">The sequence shown here is derived from an EMBL/GenBank/DDBJ whole genome shotgun (WGS) entry which is preliminary data.</text>
</comment>
<dbReference type="PROSITE" id="PS50853">
    <property type="entry name" value="FN3"/>
    <property type="match status" value="4"/>
</dbReference>
<evidence type="ECO:0000313" key="5">
    <source>
        <dbReference type="EMBL" id="GMI51742.1"/>
    </source>
</evidence>
<evidence type="ECO:0000256" key="1">
    <source>
        <dbReference type="ARBA" id="ARBA00022737"/>
    </source>
</evidence>
<dbReference type="Proteomes" id="UP001165060">
    <property type="component" value="Unassembled WGS sequence"/>
</dbReference>